<name>A0A8S5QJL9_9CAUD</name>
<dbReference type="EMBL" id="BK015666">
    <property type="protein sequence ID" value="DAE18993.1"/>
    <property type="molecule type" value="Genomic_DNA"/>
</dbReference>
<sequence>MSRSELCNKYLEVKDTDKYLAESYLSAIICKFWNVFEHNFKTQHGDFYSEVEYYQSGIDGILEALDRHVWTNPQNKLYGDKNGPEKAINVTIFSLKYNIYQSAFRQKRKVNLGTASLQELAE</sequence>
<reference evidence="1" key="1">
    <citation type="journal article" date="2021" name="Proc. Natl. Acad. Sci. U.S.A.">
        <title>A Catalog of Tens of Thousands of Viruses from Human Metagenomes Reveals Hidden Associations with Chronic Diseases.</title>
        <authorList>
            <person name="Tisza M.J."/>
            <person name="Buck C.B."/>
        </authorList>
    </citation>
    <scope>NUCLEOTIDE SEQUENCE</scope>
    <source>
        <strain evidence="1">CtiOl67</strain>
    </source>
</reference>
<organism evidence="1">
    <name type="scientific">Siphoviridae sp. ctiOl67</name>
    <dbReference type="NCBI Taxonomy" id="2825622"/>
    <lineage>
        <taxon>Viruses</taxon>
        <taxon>Duplodnaviria</taxon>
        <taxon>Heunggongvirae</taxon>
        <taxon>Uroviricota</taxon>
        <taxon>Caudoviricetes</taxon>
    </lineage>
</organism>
<evidence type="ECO:0000313" key="1">
    <source>
        <dbReference type="EMBL" id="DAE18993.1"/>
    </source>
</evidence>
<protein>
    <submittedName>
        <fullName evidence="1">Alpha and gamma adaptin binding protein p34</fullName>
    </submittedName>
</protein>
<accession>A0A8S5QJL9</accession>
<proteinExistence type="predicted"/>